<dbReference type="GO" id="GO:0016788">
    <property type="term" value="F:hydrolase activity, acting on ester bonds"/>
    <property type="evidence" value="ECO:0007669"/>
    <property type="project" value="InterPro"/>
</dbReference>
<protein>
    <recommendedName>
        <fullName evidence="1">Lariat debranching enzyme C-terminal domain-containing protein</fullName>
    </recommendedName>
</protein>
<dbReference type="AlphaFoldDB" id="W1PGM3"/>
<evidence type="ECO:0000313" key="3">
    <source>
        <dbReference type="Proteomes" id="UP000017836"/>
    </source>
</evidence>
<dbReference type="eggNOG" id="KOG2863">
    <property type="taxonomic scope" value="Eukaryota"/>
</dbReference>
<evidence type="ECO:0000313" key="2">
    <source>
        <dbReference type="EMBL" id="ERN06230.1"/>
    </source>
</evidence>
<dbReference type="InterPro" id="IPR007708">
    <property type="entry name" value="DBR1_C"/>
</dbReference>
<dbReference type="Gramene" id="ERN06230">
    <property type="protein sequence ID" value="ERN06230"/>
    <property type="gene ID" value="AMTR_s00016p00181200"/>
</dbReference>
<dbReference type="HOGENOM" id="CLU_2187454_0_0_1"/>
<dbReference type="PANTHER" id="PTHR12849:SF0">
    <property type="entry name" value="LARIAT DEBRANCHING ENZYME"/>
    <property type="match status" value="1"/>
</dbReference>
<name>W1PGM3_AMBTC</name>
<proteinExistence type="predicted"/>
<keyword evidence="3" id="KW-1185">Reference proteome</keyword>
<dbReference type="STRING" id="13333.W1PGM3"/>
<reference evidence="3" key="1">
    <citation type="journal article" date="2013" name="Science">
        <title>The Amborella genome and the evolution of flowering plants.</title>
        <authorList>
            <consortium name="Amborella Genome Project"/>
        </authorList>
    </citation>
    <scope>NUCLEOTIDE SEQUENCE [LARGE SCALE GENOMIC DNA]</scope>
</reference>
<dbReference type="GO" id="GO:0006397">
    <property type="term" value="P:mRNA processing"/>
    <property type="evidence" value="ECO:0007669"/>
    <property type="project" value="InterPro"/>
</dbReference>
<dbReference type="PANTHER" id="PTHR12849">
    <property type="entry name" value="RNA LARIAT DEBRANCHING ENZYME"/>
    <property type="match status" value="1"/>
</dbReference>
<dbReference type="Proteomes" id="UP000017836">
    <property type="component" value="Unassembled WGS sequence"/>
</dbReference>
<organism evidence="2 3">
    <name type="scientific">Amborella trichopoda</name>
    <dbReference type="NCBI Taxonomy" id="13333"/>
    <lineage>
        <taxon>Eukaryota</taxon>
        <taxon>Viridiplantae</taxon>
        <taxon>Streptophyta</taxon>
        <taxon>Embryophyta</taxon>
        <taxon>Tracheophyta</taxon>
        <taxon>Spermatophyta</taxon>
        <taxon>Magnoliopsida</taxon>
        <taxon>Amborellales</taxon>
        <taxon>Amborellaceae</taxon>
        <taxon>Amborella</taxon>
    </lineage>
</organism>
<evidence type="ECO:0000259" key="1">
    <source>
        <dbReference type="Pfam" id="PF05011"/>
    </source>
</evidence>
<feature type="domain" description="Lariat debranching enzyme C-terminal" evidence="1">
    <location>
        <begin position="82"/>
        <end position="100"/>
    </location>
</feature>
<gene>
    <name evidence="2" type="ORF">AMTR_s00016p00181200</name>
</gene>
<dbReference type="Pfam" id="PF05011">
    <property type="entry name" value="DBR1"/>
    <property type="match status" value="1"/>
</dbReference>
<sequence>MQIEEKIDINISHDWPLGITEHKNCKELIRQKLFFDREIREKSLGRKPVAELLEKLKPAYWFSENLHCKFPAIAQHGEDGPITKFLALDKCLPGCKFLQIALKYYNAFK</sequence>
<accession>W1PGM3</accession>
<dbReference type="EMBL" id="KI393908">
    <property type="protein sequence ID" value="ERN06230.1"/>
    <property type="molecule type" value="Genomic_DNA"/>
</dbReference>